<dbReference type="PANTHER" id="PTHR30137">
    <property type="entry name" value="LUCIFERASE-LIKE MONOOXYGENASE"/>
    <property type="match status" value="1"/>
</dbReference>
<evidence type="ECO:0000259" key="1">
    <source>
        <dbReference type="Pfam" id="PF00296"/>
    </source>
</evidence>
<dbReference type="AlphaFoldDB" id="A0A1H7M0D3"/>
<protein>
    <submittedName>
        <fullName evidence="2">Flavin-dependent oxidoreductase, luciferase family (Includes alkanesulfonate monooxygenase SsuD and methylene tetrahydromethanopterin reductase)</fullName>
    </submittedName>
</protein>
<evidence type="ECO:0000313" key="2">
    <source>
        <dbReference type="EMBL" id="SEL04037.1"/>
    </source>
</evidence>
<dbReference type="GO" id="GO:0004497">
    <property type="term" value="F:monooxygenase activity"/>
    <property type="evidence" value="ECO:0007669"/>
    <property type="project" value="UniProtKB-KW"/>
</dbReference>
<dbReference type="Gene3D" id="3.20.20.30">
    <property type="entry name" value="Luciferase-like domain"/>
    <property type="match status" value="1"/>
</dbReference>
<proteinExistence type="predicted"/>
<accession>A0A1H7M0D3</accession>
<dbReference type="Proteomes" id="UP000199120">
    <property type="component" value="Unassembled WGS sequence"/>
</dbReference>
<dbReference type="GO" id="GO:0016705">
    <property type="term" value="F:oxidoreductase activity, acting on paired donors, with incorporation or reduction of molecular oxygen"/>
    <property type="evidence" value="ECO:0007669"/>
    <property type="project" value="InterPro"/>
</dbReference>
<dbReference type="GO" id="GO:0005829">
    <property type="term" value="C:cytosol"/>
    <property type="evidence" value="ECO:0007669"/>
    <property type="project" value="TreeGrafter"/>
</dbReference>
<keyword evidence="2" id="KW-0560">Oxidoreductase</keyword>
<keyword evidence="2" id="KW-0503">Monooxygenase</keyword>
<dbReference type="SUPFAM" id="SSF51679">
    <property type="entry name" value="Bacterial luciferase-like"/>
    <property type="match status" value="1"/>
</dbReference>
<sequence>MMGQQVEFGFMIAASDVEPTPDLDLYRGMIEDARFGYELGFRTVWTPEHHFSSYFPTPSPLMLMSNIAARCPGLGLGTMVLVTPWHNPVRLAGEIAMLSLMSDAPLHLGLGRGAAPLEYDAFDLKLEHAKERFQEVWEVLDRALSGKPFTYEGKHVRVPLEVRLRPDARRENIHFYGAIGSPDSATKIAELDLPPISNGTLPMDVQRRVLNTWHDVTLRRGGNTDVTKPVAISCIIADSDDEAEALARAYMPRWFELQVEHYRPDENGFPTIPDYQSFAAVHERRMAYCNPDNLGPFSRLQLFGSPETVSERVQEYLDVGFNHLIVMAATPGIPQQKRREWLSRFAREVAPNFSAQFGQHAGAAV</sequence>
<name>A0A1H7M0D3_9BURK</name>
<dbReference type="EMBL" id="FOAJ01000004">
    <property type="protein sequence ID" value="SEL04037.1"/>
    <property type="molecule type" value="Genomic_DNA"/>
</dbReference>
<dbReference type="InterPro" id="IPR036661">
    <property type="entry name" value="Luciferase-like_sf"/>
</dbReference>
<dbReference type="PANTHER" id="PTHR30137:SF6">
    <property type="entry name" value="LUCIFERASE-LIKE MONOOXYGENASE"/>
    <property type="match status" value="1"/>
</dbReference>
<gene>
    <name evidence="2" type="ORF">SAMN05192542_104548</name>
</gene>
<dbReference type="STRING" id="416943.SAMN05445871_3628"/>
<keyword evidence="3" id="KW-1185">Reference proteome</keyword>
<dbReference type="InterPro" id="IPR011251">
    <property type="entry name" value="Luciferase-like_dom"/>
</dbReference>
<feature type="domain" description="Luciferase-like" evidence="1">
    <location>
        <begin position="26"/>
        <end position="323"/>
    </location>
</feature>
<dbReference type="InterPro" id="IPR050766">
    <property type="entry name" value="Bact_Lucif_Oxidored"/>
</dbReference>
<organism evidence="2 3">
    <name type="scientific">Paraburkholderia caballeronis</name>
    <dbReference type="NCBI Taxonomy" id="416943"/>
    <lineage>
        <taxon>Bacteria</taxon>
        <taxon>Pseudomonadati</taxon>
        <taxon>Pseudomonadota</taxon>
        <taxon>Betaproteobacteria</taxon>
        <taxon>Burkholderiales</taxon>
        <taxon>Burkholderiaceae</taxon>
        <taxon>Paraburkholderia</taxon>
    </lineage>
</organism>
<reference evidence="3" key="1">
    <citation type="submission" date="2016-10" db="EMBL/GenBank/DDBJ databases">
        <authorList>
            <person name="Varghese N."/>
            <person name="Submissions S."/>
        </authorList>
    </citation>
    <scope>NUCLEOTIDE SEQUENCE [LARGE SCALE GENOMIC DNA]</scope>
    <source>
        <strain evidence="3">LMG 26416</strain>
    </source>
</reference>
<dbReference type="Pfam" id="PF00296">
    <property type="entry name" value="Bac_luciferase"/>
    <property type="match status" value="1"/>
</dbReference>
<evidence type="ECO:0000313" key="3">
    <source>
        <dbReference type="Proteomes" id="UP000199120"/>
    </source>
</evidence>